<name>A0AAW1R6P0_9CHLO</name>
<dbReference type="InterPro" id="IPR036291">
    <property type="entry name" value="NAD(P)-bd_dom_sf"/>
</dbReference>
<evidence type="ECO:0000313" key="2">
    <source>
        <dbReference type="EMBL" id="KAK9829190.1"/>
    </source>
</evidence>
<feature type="transmembrane region" description="Helical" evidence="1">
    <location>
        <begin position="78"/>
        <end position="95"/>
    </location>
</feature>
<evidence type="ECO:0000256" key="1">
    <source>
        <dbReference type="SAM" id="Phobius"/>
    </source>
</evidence>
<reference evidence="2 3" key="1">
    <citation type="journal article" date="2024" name="Nat. Commun.">
        <title>Phylogenomics reveals the evolutionary origins of lichenization in chlorophyte algae.</title>
        <authorList>
            <person name="Puginier C."/>
            <person name="Libourel C."/>
            <person name="Otte J."/>
            <person name="Skaloud P."/>
            <person name="Haon M."/>
            <person name="Grisel S."/>
            <person name="Petersen M."/>
            <person name="Berrin J.G."/>
            <person name="Delaux P.M."/>
            <person name="Dal Grande F."/>
            <person name="Keller J."/>
        </authorList>
    </citation>
    <scope>NUCLEOTIDE SEQUENCE [LARGE SCALE GENOMIC DNA]</scope>
    <source>
        <strain evidence="2 3">SAG 2043</strain>
    </source>
</reference>
<sequence length="433" mass="46431">MHFGPGGLPGYLQRLQRCYTRALLNAVDSVGFSPNKALPFYSSNTALDGLHKPVGLVLSSAYVLAAACHLSGVADSLAWLPILTGGSLGALYAALNRAGMRRFWRAPSAGLNVVITGSGRGIGKALAREFLMAGDRVMVTSRTAAGVQRVMAELREEVSPDVWVSGIACEVSDPDSVVRLASAARLQMGSVDVWINNAGYSGSFQAFLDATPEQITRVVQTNLLGSLLCTREAIRLMSEQELGGHVFNMDGAGADGLATPQYAAYGATKAGIAHLMGSLKHEARLLDTPVGIHTLSPGMVLTGLLLEGASEINKKIFNILCEQPETVAAFLVPRVRTVVARKQASAYIRFLTLGRALQKFAAAPLRTQRFFDKEGKAVYLPERERILGKQVQRTERLAARAARRSRELAMAYSLSLAIAYLIIVVDSVTSTIT</sequence>
<dbReference type="GO" id="GO:0010304">
    <property type="term" value="P:PSII associated light-harvesting complex II catabolic process"/>
    <property type="evidence" value="ECO:0007669"/>
    <property type="project" value="TreeGrafter"/>
</dbReference>
<dbReference type="InterPro" id="IPR002347">
    <property type="entry name" value="SDR_fam"/>
</dbReference>
<accession>A0AAW1R6P0</accession>
<gene>
    <name evidence="2" type="ORF">WJX72_004398</name>
</gene>
<dbReference type="PANTHER" id="PTHR24314:SF21">
    <property type="entry name" value="CHLOROPHYLL(IDE) B REDUCTASE NYC1, CHLOROPLASTIC-RELATED"/>
    <property type="match status" value="1"/>
</dbReference>
<dbReference type="GO" id="GO:0034256">
    <property type="term" value="F:chlorophyll(ide) b reductase activity"/>
    <property type="evidence" value="ECO:0007669"/>
    <property type="project" value="TreeGrafter"/>
</dbReference>
<keyword evidence="1" id="KW-0472">Membrane</keyword>
<keyword evidence="3" id="KW-1185">Reference proteome</keyword>
<evidence type="ECO:0008006" key="4">
    <source>
        <dbReference type="Google" id="ProtNLM"/>
    </source>
</evidence>
<dbReference type="CDD" id="cd05233">
    <property type="entry name" value="SDR_c"/>
    <property type="match status" value="1"/>
</dbReference>
<feature type="transmembrane region" description="Helical" evidence="1">
    <location>
        <begin position="409"/>
        <end position="432"/>
    </location>
</feature>
<dbReference type="SUPFAM" id="SSF51735">
    <property type="entry name" value="NAD(P)-binding Rossmann-fold domains"/>
    <property type="match status" value="1"/>
</dbReference>
<comment type="caution">
    <text evidence="2">The sequence shown here is derived from an EMBL/GenBank/DDBJ whole genome shotgun (WGS) entry which is preliminary data.</text>
</comment>
<dbReference type="EMBL" id="JALJOR010000001">
    <property type="protein sequence ID" value="KAK9829190.1"/>
    <property type="molecule type" value="Genomic_DNA"/>
</dbReference>
<dbReference type="Proteomes" id="UP001489004">
    <property type="component" value="Unassembled WGS sequence"/>
</dbReference>
<keyword evidence="1" id="KW-0812">Transmembrane</keyword>
<proteinExistence type="predicted"/>
<keyword evidence="1" id="KW-1133">Transmembrane helix</keyword>
<organism evidence="2 3">
    <name type="scientific">[Myrmecia] bisecta</name>
    <dbReference type="NCBI Taxonomy" id="41462"/>
    <lineage>
        <taxon>Eukaryota</taxon>
        <taxon>Viridiplantae</taxon>
        <taxon>Chlorophyta</taxon>
        <taxon>core chlorophytes</taxon>
        <taxon>Trebouxiophyceae</taxon>
        <taxon>Trebouxiales</taxon>
        <taxon>Trebouxiaceae</taxon>
        <taxon>Myrmecia</taxon>
    </lineage>
</organism>
<dbReference type="PRINTS" id="PR00081">
    <property type="entry name" value="GDHRDH"/>
</dbReference>
<dbReference type="GO" id="GO:0015996">
    <property type="term" value="P:chlorophyll catabolic process"/>
    <property type="evidence" value="ECO:0007669"/>
    <property type="project" value="TreeGrafter"/>
</dbReference>
<evidence type="ECO:0000313" key="3">
    <source>
        <dbReference type="Proteomes" id="UP001489004"/>
    </source>
</evidence>
<dbReference type="PANTHER" id="PTHR24314">
    <property type="entry name" value="NON-SPECIFIC LIPID TRANSFER PROTEIN-RELATED"/>
    <property type="match status" value="1"/>
</dbReference>
<protein>
    <recommendedName>
        <fullName evidence="4">Chlorophyll b reductase</fullName>
    </recommendedName>
</protein>
<dbReference type="InterPro" id="IPR052625">
    <property type="entry name" value="Chl_b_Red"/>
</dbReference>
<dbReference type="AlphaFoldDB" id="A0AAW1R6P0"/>
<dbReference type="Gene3D" id="3.40.50.720">
    <property type="entry name" value="NAD(P)-binding Rossmann-like Domain"/>
    <property type="match status" value="1"/>
</dbReference>
<dbReference type="Pfam" id="PF00106">
    <property type="entry name" value="adh_short"/>
    <property type="match status" value="1"/>
</dbReference>